<keyword evidence="5" id="KW-0597">Phosphoprotein</keyword>
<keyword evidence="9 15" id="KW-0418">Kinase</keyword>
<reference evidence="15 16" key="1">
    <citation type="submission" date="2020-08" db="EMBL/GenBank/DDBJ databases">
        <title>Sequencing the genomes of 1000 actinobacteria strains.</title>
        <authorList>
            <person name="Klenk H.-P."/>
        </authorList>
    </citation>
    <scope>NUCLEOTIDE SEQUENCE [LARGE SCALE GENOMIC DNA]</scope>
    <source>
        <strain evidence="15 16">DSM 21065</strain>
    </source>
</reference>
<dbReference type="SUPFAM" id="SSF55874">
    <property type="entry name" value="ATPase domain of HSP90 chaperone/DNA topoisomerase II/histidine kinase"/>
    <property type="match status" value="1"/>
</dbReference>
<dbReference type="PANTHER" id="PTHR44936">
    <property type="entry name" value="SENSOR PROTEIN CREC"/>
    <property type="match status" value="1"/>
</dbReference>
<dbReference type="Gene3D" id="3.30.450.20">
    <property type="entry name" value="PAS domain"/>
    <property type="match status" value="1"/>
</dbReference>
<protein>
    <recommendedName>
        <fullName evidence="3">histidine kinase</fullName>
        <ecNumber evidence="3">2.7.13.3</ecNumber>
    </recommendedName>
</protein>
<evidence type="ECO:0000256" key="3">
    <source>
        <dbReference type="ARBA" id="ARBA00012438"/>
    </source>
</evidence>
<dbReference type="SUPFAM" id="SSF55890">
    <property type="entry name" value="Sporulation response regulatory protein Spo0B"/>
    <property type="match status" value="1"/>
</dbReference>
<comment type="subcellular location">
    <subcellularLocation>
        <location evidence="2">Cell membrane</location>
        <topology evidence="2">Multi-pass membrane protein</topology>
    </subcellularLocation>
</comment>
<keyword evidence="8" id="KW-0547">Nucleotide-binding</keyword>
<dbReference type="InterPro" id="IPR033463">
    <property type="entry name" value="sCache_3"/>
</dbReference>
<dbReference type="AlphaFoldDB" id="A0A7W8ZXW2"/>
<feature type="domain" description="Histidine kinase" evidence="14">
    <location>
        <begin position="307"/>
        <end position="413"/>
    </location>
</feature>
<dbReference type="PANTHER" id="PTHR44936:SF10">
    <property type="entry name" value="SENSOR PROTEIN RSTB"/>
    <property type="match status" value="1"/>
</dbReference>
<dbReference type="PROSITE" id="PS50109">
    <property type="entry name" value="HIS_KIN"/>
    <property type="match status" value="1"/>
</dbReference>
<keyword evidence="4" id="KW-1003">Cell membrane</keyword>
<organism evidence="15 16">
    <name type="scientific">Cryobacterium roopkundense</name>
    <dbReference type="NCBI Taxonomy" id="1001240"/>
    <lineage>
        <taxon>Bacteria</taxon>
        <taxon>Bacillati</taxon>
        <taxon>Actinomycetota</taxon>
        <taxon>Actinomycetes</taxon>
        <taxon>Micrococcales</taxon>
        <taxon>Microbacteriaceae</taxon>
        <taxon>Cryobacterium</taxon>
    </lineage>
</organism>
<gene>
    <name evidence="15" type="ORF">BJ997_002807</name>
</gene>
<keyword evidence="13" id="KW-0472">Membrane</keyword>
<dbReference type="EC" id="2.7.13.3" evidence="3"/>
<dbReference type="InterPro" id="IPR029151">
    <property type="entry name" value="Sensor-like_sf"/>
</dbReference>
<dbReference type="PRINTS" id="PR00344">
    <property type="entry name" value="BCTRLSENSOR"/>
</dbReference>
<keyword evidence="10" id="KW-0067">ATP-binding</keyword>
<evidence type="ECO:0000256" key="13">
    <source>
        <dbReference type="ARBA" id="ARBA00023136"/>
    </source>
</evidence>
<keyword evidence="7" id="KW-0812">Transmembrane</keyword>
<dbReference type="InterPro" id="IPR050980">
    <property type="entry name" value="2C_sensor_his_kinase"/>
</dbReference>
<keyword evidence="11" id="KW-1133">Transmembrane helix</keyword>
<evidence type="ECO:0000256" key="8">
    <source>
        <dbReference type="ARBA" id="ARBA00022741"/>
    </source>
</evidence>
<evidence type="ECO:0000256" key="7">
    <source>
        <dbReference type="ARBA" id="ARBA00022692"/>
    </source>
</evidence>
<dbReference type="RefSeq" id="WP_084141855.1">
    <property type="nucleotide sequence ID" value="NZ_JACHBQ010000001.1"/>
</dbReference>
<evidence type="ECO:0000256" key="1">
    <source>
        <dbReference type="ARBA" id="ARBA00000085"/>
    </source>
</evidence>
<dbReference type="InterPro" id="IPR004358">
    <property type="entry name" value="Sig_transdc_His_kin-like_C"/>
</dbReference>
<name>A0A7W8ZXW2_9MICO</name>
<evidence type="ECO:0000256" key="9">
    <source>
        <dbReference type="ARBA" id="ARBA00022777"/>
    </source>
</evidence>
<evidence type="ECO:0000256" key="2">
    <source>
        <dbReference type="ARBA" id="ARBA00004651"/>
    </source>
</evidence>
<proteinExistence type="predicted"/>
<sequence>MPPTTWMLRRGSLLLLQVAIVSLCVGVTTVVALRVQETQIRSATVERVSDVAESLADLPAVIAAIGAPDAAEVLQPLAELVREASGVDYVVITDGTGMRLTHPTASLVGEQVSTDASAVLRGETFVGVEDGTLGRTLRAKVPITADGLVIGTASVGLLESHIVADLDESLLRLVPWVLGSLVLGFLGATAVDRAVRRRVARLEFELRELDVQRRLAAVLREQTHEFANRLHVLYGLVEADARADALDFIGSIVPVSAGSAPALVDDPGLAALLAARSAELERGGGSLQVGAGSRVLPGRVSEAAVTVVANLLSNAVEATDAAGRVHVLVTADDDAFSVTVCDDGPGLDLAARGRLFERGFSTKRRERRAGVEIPRGVGLALVRDLVRRGGGTLDVGESPTGGARFTATLPAVLPAAGRGAES</sequence>
<evidence type="ECO:0000256" key="11">
    <source>
        <dbReference type="ARBA" id="ARBA00022989"/>
    </source>
</evidence>
<accession>A0A7W8ZXW2</accession>
<evidence type="ECO:0000313" key="15">
    <source>
        <dbReference type="EMBL" id="MBB5642259.1"/>
    </source>
</evidence>
<dbReference type="GO" id="GO:0005524">
    <property type="term" value="F:ATP binding"/>
    <property type="evidence" value="ECO:0007669"/>
    <property type="project" value="UniProtKB-KW"/>
</dbReference>
<evidence type="ECO:0000313" key="16">
    <source>
        <dbReference type="Proteomes" id="UP000561726"/>
    </source>
</evidence>
<dbReference type="InterPro" id="IPR036890">
    <property type="entry name" value="HATPase_C_sf"/>
</dbReference>
<evidence type="ECO:0000256" key="4">
    <source>
        <dbReference type="ARBA" id="ARBA00022475"/>
    </source>
</evidence>
<evidence type="ECO:0000256" key="5">
    <source>
        <dbReference type="ARBA" id="ARBA00022553"/>
    </source>
</evidence>
<dbReference type="Gene3D" id="1.10.287.130">
    <property type="match status" value="1"/>
</dbReference>
<evidence type="ECO:0000259" key="14">
    <source>
        <dbReference type="PROSITE" id="PS50109"/>
    </source>
</evidence>
<comment type="caution">
    <text evidence="15">The sequence shown here is derived from an EMBL/GenBank/DDBJ whole genome shotgun (WGS) entry which is preliminary data.</text>
</comment>
<comment type="catalytic activity">
    <reaction evidence="1">
        <text>ATP + protein L-histidine = ADP + protein N-phospho-L-histidine.</text>
        <dbReference type="EC" id="2.7.13.3"/>
    </reaction>
</comment>
<dbReference type="OrthoDB" id="9792686at2"/>
<dbReference type="Gene3D" id="3.30.565.10">
    <property type="entry name" value="Histidine kinase-like ATPase, C-terminal domain"/>
    <property type="match status" value="1"/>
</dbReference>
<keyword evidence="6" id="KW-0808">Transferase</keyword>
<dbReference type="Pfam" id="PF17203">
    <property type="entry name" value="sCache_3_2"/>
    <property type="match status" value="1"/>
</dbReference>
<evidence type="ECO:0000256" key="6">
    <source>
        <dbReference type="ARBA" id="ARBA00022679"/>
    </source>
</evidence>
<dbReference type="InterPro" id="IPR016120">
    <property type="entry name" value="Sig_transdc_His_kin_SpoOB"/>
</dbReference>
<dbReference type="SMART" id="SM00387">
    <property type="entry name" value="HATPase_c"/>
    <property type="match status" value="1"/>
</dbReference>
<dbReference type="SUPFAM" id="SSF103190">
    <property type="entry name" value="Sensory domain-like"/>
    <property type="match status" value="1"/>
</dbReference>
<dbReference type="GO" id="GO:0000155">
    <property type="term" value="F:phosphorelay sensor kinase activity"/>
    <property type="evidence" value="ECO:0007669"/>
    <property type="project" value="InterPro"/>
</dbReference>
<dbReference type="EMBL" id="JACHBQ010000001">
    <property type="protein sequence ID" value="MBB5642259.1"/>
    <property type="molecule type" value="Genomic_DNA"/>
</dbReference>
<dbReference type="Pfam" id="PF02518">
    <property type="entry name" value="HATPase_c"/>
    <property type="match status" value="1"/>
</dbReference>
<dbReference type="InterPro" id="IPR003594">
    <property type="entry name" value="HATPase_dom"/>
</dbReference>
<dbReference type="InterPro" id="IPR005467">
    <property type="entry name" value="His_kinase_dom"/>
</dbReference>
<evidence type="ECO:0000256" key="12">
    <source>
        <dbReference type="ARBA" id="ARBA00023012"/>
    </source>
</evidence>
<keyword evidence="12" id="KW-0902">Two-component regulatory system</keyword>
<dbReference type="GO" id="GO:0005886">
    <property type="term" value="C:plasma membrane"/>
    <property type="evidence" value="ECO:0007669"/>
    <property type="project" value="UniProtKB-SubCell"/>
</dbReference>
<evidence type="ECO:0000256" key="10">
    <source>
        <dbReference type="ARBA" id="ARBA00022840"/>
    </source>
</evidence>
<dbReference type="CDD" id="cd00075">
    <property type="entry name" value="HATPase"/>
    <property type="match status" value="1"/>
</dbReference>
<dbReference type="Proteomes" id="UP000561726">
    <property type="component" value="Unassembled WGS sequence"/>
</dbReference>